<dbReference type="Pfam" id="PF01381">
    <property type="entry name" value="HTH_3"/>
    <property type="match status" value="1"/>
</dbReference>
<dbReference type="GO" id="GO:0003700">
    <property type="term" value="F:DNA-binding transcription factor activity"/>
    <property type="evidence" value="ECO:0007669"/>
    <property type="project" value="TreeGrafter"/>
</dbReference>
<dbReference type="KEGG" id="scad:DN051_00370"/>
<evidence type="ECO:0000256" key="1">
    <source>
        <dbReference type="ARBA" id="ARBA00023125"/>
    </source>
</evidence>
<dbReference type="RefSeq" id="WP_112437542.1">
    <property type="nucleotide sequence ID" value="NZ_CP030073.1"/>
</dbReference>
<dbReference type="PANTHER" id="PTHR46797">
    <property type="entry name" value="HTH-TYPE TRANSCRIPTIONAL REGULATOR"/>
    <property type="match status" value="1"/>
</dbReference>
<dbReference type="GO" id="GO:0003677">
    <property type="term" value="F:DNA binding"/>
    <property type="evidence" value="ECO:0007669"/>
    <property type="project" value="UniProtKB-KW"/>
</dbReference>
<sequence>MATELTELADNVRKYRRRAGMSQEELAHAAGVSPGTVRKVEQGGTVRMETLHTLARALEVTTATLLAPDAPQPVRRTEDRNRVNLIELRAALTPPVGLADAGGEAGEEEPNVRRFRRAVHDGAVLYHSDSYKSVASQLPGLLRDANSAVAYYDNGEEHRQALLARAEARQLAGRYLTQVRQYDLGYTALAGAITDARRAADTLTAASGVIGMCWLLLRQGRLDEAETLAAQTADTIEPRLSRATPDECAAWGWLALRAAAAAGRNNRPQEARHYHRMATTAASAVGREHTGSFFRHWTTFGPLTVGMKGVEDAMVVGDARTVVRKAGEDALSPKAWKSTGRPSDDNWNRHCMDVARAHTRTGDLTAAMDELIGVRRASPQWLQHQHVAAETMQEILKKRKRTLTAEMRDMASYLGVVG</sequence>
<dbReference type="GO" id="GO:0005829">
    <property type="term" value="C:cytosol"/>
    <property type="evidence" value="ECO:0007669"/>
    <property type="project" value="TreeGrafter"/>
</dbReference>
<dbReference type="InterPro" id="IPR010982">
    <property type="entry name" value="Lambda_DNA-bd_dom_sf"/>
</dbReference>
<gene>
    <name evidence="3" type="ORF">DN051_00370</name>
    <name evidence="4" type="ORF">DN051_40440</name>
</gene>
<proteinExistence type="predicted"/>
<dbReference type="SMART" id="SM00530">
    <property type="entry name" value="HTH_XRE"/>
    <property type="match status" value="1"/>
</dbReference>
<name>A0A2Z4JA39_9ACTN</name>
<evidence type="ECO:0000313" key="4">
    <source>
        <dbReference type="EMBL" id="AWW42092.1"/>
    </source>
</evidence>
<dbReference type="Gene3D" id="1.10.260.40">
    <property type="entry name" value="lambda repressor-like DNA-binding domains"/>
    <property type="match status" value="1"/>
</dbReference>
<accession>A0A2Z4JA39</accession>
<evidence type="ECO:0000259" key="2">
    <source>
        <dbReference type="PROSITE" id="PS50943"/>
    </source>
</evidence>
<dbReference type="EMBL" id="CP030073">
    <property type="protein sequence ID" value="AWW42092.1"/>
    <property type="molecule type" value="Genomic_DNA"/>
</dbReference>
<dbReference type="AlphaFoldDB" id="A0A2Z4JA39"/>
<dbReference type="PROSITE" id="PS50943">
    <property type="entry name" value="HTH_CROC1"/>
    <property type="match status" value="1"/>
</dbReference>
<dbReference type="InterPro" id="IPR001387">
    <property type="entry name" value="Cro/C1-type_HTH"/>
</dbReference>
<dbReference type="Proteomes" id="UP000249616">
    <property type="component" value="Chromosome"/>
</dbReference>
<keyword evidence="5" id="KW-1185">Reference proteome</keyword>
<organism evidence="4 5">
    <name type="scientific">Streptomyces cadmiisoli</name>
    <dbReference type="NCBI Taxonomy" id="2184053"/>
    <lineage>
        <taxon>Bacteria</taxon>
        <taxon>Bacillati</taxon>
        <taxon>Actinomycetota</taxon>
        <taxon>Actinomycetes</taxon>
        <taxon>Kitasatosporales</taxon>
        <taxon>Streptomycetaceae</taxon>
        <taxon>Streptomyces</taxon>
        <taxon>Streptomyces aurantiacus group</taxon>
    </lineage>
</organism>
<feature type="domain" description="HTH cro/C1-type" evidence="2">
    <location>
        <begin position="12"/>
        <end position="65"/>
    </location>
</feature>
<dbReference type="PANTHER" id="PTHR46797:SF1">
    <property type="entry name" value="METHYLPHOSPHONATE SYNTHASE"/>
    <property type="match status" value="1"/>
</dbReference>
<dbReference type="SUPFAM" id="SSF47413">
    <property type="entry name" value="lambda repressor-like DNA-binding domains"/>
    <property type="match status" value="1"/>
</dbReference>
<evidence type="ECO:0000313" key="5">
    <source>
        <dbReference type="Proteomes" id="UP000249616"/>
    </source>
</evidence>
<dbReference type="InterPro" id="IPR050807">
    <property type="entry name" value="TransReg_Diox_bact_type"/>
</dbReference>
<reference evidence="4 5" key="1">
    <citation type="journal article" date="2019" name="Int. J. Syst. Evol. Microbiol.">
        <title>Streptomyces cadmiisoli sp. nov., a novel actinomycete isolated from cadmium-contaminated soil.</title>
        <authorList>
            <person name="Li K."/>
            <person name="Tang X."/>
            <person name="Zhao J."/>
            <person name="Guo Y."/>
            <person name="Tang Y."/>
            <person name="Gao J."/>
        </authorList>
    </citation>
    <scope>NUCLEOTIDE SEQUENCE [LARGE SCALE GENOMIC DNA]</scope>
    <source>
        <strain evidence="4 5">ZFG47</strain>
    </source>
</reference>
<dbReference type="KEGG" id="scad:DN051_40440"/>
<protein>
    <submittedName>
        <fullName evidence="4">Transcriptional regulator</fullName>
    </submittedName>
</protein>
<evidence type="ECO:0000313" key="3">
    <source>
        <dbReference type="EMBL" id="AWW35348.1"/>
    </source>
</evidence>
<keyword evidence="1" id="KW-0238">DNA-binding</keyword>
<dbReference type="CDD" id="cd00093">
    <property type="entry name" value="HTH_XRE"/>
    <property type="match status" value="1"/>
</dbReference>
<dbReference type="EMBL" id="CP030073">
    <property type="protein sequence ID" value="AWW35348.1"/>
    <property type="molecule type" value="Genomic_DNA"/>
</dbReference>